<proteinExistence type="predicted"/>
<reference evidence="3" key="1">
    <citation type="submission" date="2022-11" db="UniProtKB">
        <authorList>
            <consortium name="WormBaseParasite"/>
        </authorList>
    </citation>
    <scope>IDENTIFICATION</scope>
</reference>
<dbReference type="AlphaFoldDB" id="A0A914V0G3"/>
<dbReference type="Proteomes" id="UP000887566">
    <property type="component" value="Unplaced"/>
</dbReference>
<feature type="transmembrane region" description="Helical" evidence="1">
    <location>
        <begin position="12"/>
        <end position="32"/>
    </location>
</feature>
<keyword evidence="1" id="KW-0472">Membrane</keyword>
<sequence>MVALKRAVGLKVVLQTAVYLELVYLVTALVPSDTACLASSPGRMSRTAVCTSRLEMVLFLLYWARRDASAAMRSKMSFTCETEDTGEPIPSGGESVLGARIYAIAS</sequence>
<protein>
    <submittedName>
        <fullName evidence="3">Secreted protein</fullName>
    </submittedName>
</protein>
<keyword evidence="2" id="KW-1185">Reference proteome</keyword>
<dbReference type="WBParaSite" id="PSAMB.scaffold13994size2042.g35829.t1">
    <property type="protein sequence ID" value="PSAMB.scaffold13994size2042.g35829.t1"/>
    <property type="gene ID" value="PSAMB.scaffold13994size2042.g35829"/>
</dbReference>
<evidence type="ECO:0000256" key="1">
    <source>
        <dbReference type="SAM" id="Phobius"/>
    </source>
</evidence>
<evidence type="ECO:0000313" key="2">
    <source>
        <dbReference type="Proteomes" id="UP000887566"/>
    </source>
</evidence>
<evidence type="ECO:0000313" key="3">
    <source>
        <dbReference type="WBParaSite" id="PSAMB.scaffold13994size2042.g35829.t1"/>
    </source>
</evidence>
<keyword evidence="1" id="KW-0812">Transmembrane</keyword>
<name>A0A914V0G3_9BILA</name>
<feature type="transmembrane region" description="Helical" evidence="1">
    <location>
        <begin position="44"/>
        <end position="64"/>
    </location>
</feature>
<keyword evidence="1" id="KW-1133">Transmembrane helix</keyword>
<organism evidence="2 3">
    <name type="scientific">Plectus sambesii</name>
    <dbReference type="NCBI Taxonomy" id="2011161"/>
    <lineage>
        <taxon>Eukaryota</taxon>
        <taxon>Metazoa</taxon>
        <taxon>Ecdysozoa</taxon>
        <taxon>Nematoda</taxon>
        <taxon>Chromadorea</taxon>
        <taxon>Plectida</taxon>
        <taxon>Plectina</taxon>
        <taxon>Plectoidea</taxon>
        <taxon>Plectidae</taxon>
        <taxon>Plectus</taxon>
    </lineage>
</organism>
<accession>A0A914V0G3</accession>